<dbReference type="PROSITE" id="PS51186">
    <property type="entry name" value="GNAT"/>
    <property type="match status" value="1"/>
</dbReference>
<dbReference type="CDD" id="cd04301">
    <property type="entry name" value="NAT_SF"/>
    <property type="match status" value="1"/>
</dbReference>
<gene>
    <name evidence="2" type="ORF">H9943_08065</name>
</gene>
<sequence>MLQLKKYHSEQTEMLPLIQGFWLSHSDEVQTDSEALADLTQWSSEGNALYFIVAFDEVVGFLHLGSRGGAIDWLEHLYVKPEHRNKGFGSKAIACAEEIVREYSESLYIEAAARNEQAIRLYRSLGYDCLNSISIRKDFHSENFNLVRVAQLYDKSFEIRKVK</sequence>
<proteinExistence type="predicted"/>
<accession>A0A9D2M461</accession>
<organism evidence="2 3">
    <name type="scientific">Candidatus Ruthenibacterium avium</name>
    <dbReference type="NCBI Taxonomy" id="2838751"/>
    <lineage>
        <taxon>Bacteria</taxon>
        <taxon>Bacillati</taxon>
        <taxon>Bacillota</taxon>
        <taxon>Clostridia</taxon>
        <taxon>Eubacteriales</taxon>
        <taxon>Oscillospiraceae</taxon>
        <taxon>Ruthenibacterium</taxon>
    </lineage>
</organism>
<comment type="caution">
    <text evidence="2">The sequence shown here is derived from an EMBL/GenBank/DDBJ whole genome shotgun (WGS) entry which is preliminary data.</text>
</comment>
<name>A0A9D2M461_9FIRM</name>
<dbReference type="AlphaFoldDB" id="A0A9D2M461"/>
<dbReference type="Proteomes" id="UP000824209">
    <property type="component" value="Unassembled WGS sequence"/>
</dbReference>
<evidence type="ECO:0000259" key="1">
    <source>
        <dbReference type="PROSITE" id="PS51186"/>
    </source>
</evidence>
<dbReference type="EMBL" id="DWYA01000065">
    <property type="protein sequence ID" value="HJB40334.1"/>
    <property type="molecule type" value="Genomic_DNA"/>
</dbReference>
<dbReference type="InterPro" id="IPR016181">
    <property type="entry name" value="Acyl_CoA_acyltransferase"/>
</dbReference>
<evidence type="ECO:0000313" key="2">
    <source>
        <dbReference type="EMBL" id="HJB40334.1"/>
    </source>
</evidence>
<reference evidence="2" key="2">
    <citation type="submission" date="2021-04" db="EMBL/GenBank/DDBJ databases">
        <authorList>
            <person name="Gilroy R."/>
        </authorList>
    </citation>
    <scope>NUCLEOTIDE SEQUENCE</scope>
    <source>
        <strain evidence="2">ChiBcec8-14828</strain>
    </source>
</reference>
<dbReference type="Pfam" id="PF00583">
    <property type="entry name" value="Acetyltransf_1"/>
    <property type="match status" value="1"/>
</dbReference>
<dbReference type="Gene3D" id="3.40.630.30">
    <property type="match status" value="1"/>
</dbReference>
<evidence type="ECO:0000313" key="3">
    <source>
        <dbReference type="Proteomes" id="UP000824209"/>
    </source>
</evidence>
<reference evidence="2" key="1">
    <citation type="journal article" date="2021" name="PeerJ">
        <title>Extensive microbial diversity within the chicken gut microbiome revealed by metagenomics and culture.</title>
        <authorList>
            <person name="Gilroy R."/>
            <person name="Ravi A."/>
            <person name="Getino M."/>
            <person name="Pursley I."/>
            <person name="Horton D.L."/>
            <person name="Alikhan N.F."/>
            <person name="Baker D."/>
            <person name="Gharbi K."/>
            <person name="Hall N."/>
            <person name="Watson M."/>
            <person name="Adriaenssens E.M."/>
            <person name="Foster-Nyarko E."/>
            <person name="Jarju S."/>
            <person name="Secka A."/>
            <person name="Antonio M."/>
            <person name="Oren A."/>
            <person name="Chaudhuri R.R."/>
            <person name="La Ragione R."/>
            <person name="Hildebrand F."/>
            <person name="Pallen M.J."/>
        </authorList>
    </citation>
    <scope>NUCLEOTIDE SEQUENCE</scope>
    <source>
        <strain evidence="2">ChiBcec8-14828</strain>
    </source>
</reference>
<protein>
    <submittedName>
        <fullName evidence="2">GNAT family N-acetyltransferase</fullName>
    </submittedName>
</protein>
<dbReference type="GO" id="GO:0016747">
    <property type="term" value="F:acyltransferase activity, transferring groups other than amino-acyl groups"/>
    <property type="evidence" value="ECO:0007669"/>
    <property type="project" value="InterPro"/>
</dbReference>
<feature type="domain" description="N-acetyltransferase" evidence="1">
    <location>
        <begin position="5"/>
        <end position="158"/>
    </location>
</feature>
<dbReference type="SUPFAM" id="SSF55729">
    <property type="entry name" value="Acyl-CoA N-acyltransferases (Nat)"/>
    <property type="match status" value="1"/>
</dbReference>
<dbReference type="InterPro" id="IPR000182">
    <property type="entry name" value="GNAT_dom"/>
</dbReference>